<reference evidence="1" key="1">
    <citation type="submission" date="2023-10" db="EMBL/GenBank/DDBJ databases">
        <title>Genome assembly of Pristionchus species.</title>
        <authorList>
            <person name="Yoshida K."/>
            <person name="Sommer R.J."/>
        </authorList>
    </citation>
    <scope>NUCLEOTIDE SEQUENCE</scope>
    <source>
        <strain evidence="1">RS0144</strain>
    </source>
</reference>
<dbReference type="PANTHER" id="PTHR21459">
    <property type="entry name" value="PROTEIN CBG08968"/>
    <property type="match status" value="1"/>
</dbReference>
<name>A0AAV5UE81_9BILA</name>
<organism evidence="1 2">
    <name type="scientific">Pristionchus entomophagus</name>
    <dbReference type="NCBI Taxonomy" id="358040"/>
    <lineage>
        <taxon>Eukaryota</taxon>
        <taxon>Metazoa</taxon>
        <taxon>Ecdysozoa</taxon>
        <taxon>Nematoda</taxon>
        <taxon>Chromadorea</taxon>
        <taxon>Rhabditida</taxon>
        <taxon>Rhabditina</taxon>
        <taxon>Diplogasteromorpha</taxon>
        <taxon>Diplogasteroidea</taxon>
        <taxon>Neodiplogasteridae</taxon>
        <taxon>Pristionchus</taxon>
    </lineage>
</organism>
<protein>
    <recommendedName>
        <fullName evidence="3">Endonuclease/exonuclease/phosphatase domain-containing protein</fullName>
    </recommendedName>
</protein>
<accession>A0AAV5UE81</accession>
<dbReference type="Gene3D" id="3.60.10.10">
    <property type="entry name" value="Endonuclease/exonuclease/phosphatase"/>
    <property type="match status" value="1"/>
</dbReference>
<evidence type="ECO:0008006" key="3">
    <source>
        <dbReference type="Google" id="ProtNLM"/>
    </source>
</evidence>
<feature type="non-terminal residue" evidence="1">
    <location>
        <position position="1"/>
    </location>
</feature>
<proteinExistence type="predicted"/>
<gene>
    <name evidence="1" type="ORF">PENTCL1PPCAC_26868</name>
</gene>
<dbReference type="AlphaFoldDB" id="A0AAV5UE81"/>
<sequence>RNSIDTVTFLLSHRKFDIFALTETWLSDTDSDAFLLSGARDYFVFCTDRVDSRGGGVLIYAHSTTLPVQVSSLVIPGFECSTIDIFSNVATNATNCIRIITIYRAPNSPLSSTSLFIDYLNLSTSCPHPYASVKPTRNYNFANWDLINRGIAIHDWTIALSNKTATEAYSYFSNFINSLLDAFVPLKTPKTNSGYPKHLGLLHDRIKIFHNIVPNCASTHSLRERFNRALKKFEFKLFKINGSLDNIPNFVYTKCKFSIVSPLSLIFCISPSSCVAPS</sequence>
<dbReference type="EMBL" id="BTSX01000006">
    <property type="protein sequence ID" value="GMT04694.1"/>
    <property type="molecule type" value="Genomic_DNA"/>
</dbReference>
<dbReference type="PANTHER" id="PTHR21459:SF2">
    <property type="entry name" value="PROTEIN CBG08968"/>
    <property type="match status" value="1"/>
</dbReference>
<evidence type="ECO:0000313" key="2">
    <source>
        <dbReference type="Proteomes" id="UP001432027"/>
    </source>
</evidence>
<dbReference type="Proteomes" id="UP001432027">
    <property type="component" value="Unassembled WGS sequence"/>
</dbReference>
<keyword evidence="2" id="KW-1185">Reference proteome</keyword>
<dbReference type="SUPFAM" id="SSF56219">
    <property type="entry name" value="DNase I-like"/>
    <property type="match status" value="1"/>
</dbReference>
<evidence type="ECO:0000313" key="1">
    <source>
        <dbReference type="EMBL" id="GMT04694.1"/>
    </source>
</evidence>
<dbReference type="InterPro" id="IPR036691">
    <property type="entry name" value="Endo/exonu/phosph_ase_sf"/>
</dbReference>
<comment type="caution">
    <text evidence="1">The sequence shown here is derived from an EMBL/GenBank/DDBJ whole genome shotgun (WGS) entry which is preliminary data.</text>
</comment>